<organism evidence="1 2">
    <name type="scientific">Amniculicola lignicola CBS 123094</name>
    <dbReference type="NCBI Taxonomy" id="1392246"/>
    <lineage>
        <taxon>Eukaryota</taxon>
        <taxon>Fungi</taxon>
        <taxon>Dikarya</taxon>
        <taxon>Ascomycota</taxon>
        <taxon>Pezizomycotina</taxon>
        <taxon>Dothideomycetes</taxon>
        <taxon>Pleosporomycetidae</taxon>
        <taxon>Pleosporales</taxon>
        <taxon>Amniculicolaceae</taxon>
        <taxon>Amniculicola</taxon>
    </lineage>
</organism>
<evidence type="ECO:0000313" key="2">
    <source>
        <dbReference type="Proteomes" id="UP000799779"/>
    </source>
</evidence>
<keyword evidence="2" id="KW-1185">Reference proteome</keyword>
<sequence length="107" mass="12148">MAGPVPINDVFNEYGESDENGNAKVTLNVNGTDRKLKLSEIPRSSRCSHLQKPKEQKESKFFSRPEKYECQDGKCYRFVTGEQVTGKCFGKDRFGKRGIVRSGHLNF</sequence>
<accession>A0A6A5W181</accession>
<dbReference type="Proteomes" id="UP000799779">
    <property type="component" value="Unassembled WGS sequence"/>
</dbReference>
<dbReference type="EMBL" id="ML977748">
    <property type="protein sequence ID" value="KAF1992945.1"/>
    <property type="molecule type" value="Genomic_DNA"/>
</dbReference>
<proteinExistence type="predicted"/>
<name>A0A6A5W181_9PLEO</name>
<dbReference type="AlphaFoldDB" id="A0A6A5W181"/>
<reference evidence="1" key="1">
    <citation type="journal article" date="2020" name="Stud. Mycol.">
        <title>101 Dothideomycetes genomes: a test case for predicting lifestyles and emergence of pathogens.</title>
        <authorList>
            <person name="Haridas S."/>
            <person name="Albert R."/>
            <person name="Binder M."/>
            <person name="Bloem J."/>
            <person name="Labutti K."/>
            <person name="Salamov A."/>
            <person name="Andreopoulos B."/>
            <person name="Baker S."/>
            <person name="Barry K."/>
            <person name="Bills G."/>
            <person name="Bluhm B."/>
            <person name="Cannon C."/>
            <person name="Castanera R."/>
            <person name="Culley D."/>
            <person name="Daum C."/>
            <person name="Ezra D."/>
            <person name="Gonzalez J."/>
            <person name="Henrissat B."/>
            <person name="Kuo A."/>
            <person name="Liang C."/>
            <person name="Lipzen A."/>
            <person name="Lutzoni F."/>
            <person name="Magnuson J."/>
            <person name="Mondo S."/>
            <person name="Nolan M."/>
            <person name="Ohm R."/>
            <person name="Pangilinan J."/>
            <person name="Park H.-J."/>
            <person name="Ramirez L."/>
            <person name="Alfaro M."/>
            <person name="Sun H."/>
            <person name="Tritt A."/>
            <person name="Yoshinaga Y."/>
            <person name="Zwiers L.-H."/>
            <person name="Turgeon B."/>
            <person name="Goodwin S."/>
            <person name="Spatafora J."/>
            <person name="Crous P."/>
            <person name="Grigoriev I."/>
        </authorList>
    </citation>
    <scope>NUCLEOTIDE SEQUENCE</scope>
    <source>
        <strain evidence="1">CBS 123094</strain>
    </source>
</reference>
<evidence type="ECO:0000313" key="1">
    <source>
        <dbReference type="EMBL" id="KAF1992945.1"/>
    </source>
</evidence>
<gene>
    <name evidence="1" type="ORF">P154DRAFT_528121</name>
</gene>
<protein>
    <submittedName>
        <fullName evidence="1">Uncharacterized protein</fullName>
    </submittedName>
</protein>